<dbReference type="CDD" id="cd13867">
    <property type="entry name" value="CuRO_2_CueO_FtsP"/>
    <property type="match status" value="1"/>
</dbReference>
<proteinExistence type="inferred from homology"/>
<dbReference type="Pfam" id="PF07731">
    <property type="entry name" value="Cu-oxidase_2"/>
    <property type="match status" value="1"/>
</dbReference>
<dbReference type="Gene3D" id="2.60.40.420">
    <property type="entry name" value="Cupredoxins - blue copper proteins"/>
    <property type="match status" value="3"/>
</dbReference>
<sequence>MKKYSNYMKALLVAVAITGGTAIVSAHDTVTTNDCCYDSATATNSQNMTANMSSMMGGMVNNMMNNQSSANNSSMHSMMNGQNSMDSNSMHSMMSGMMNGGMMGMTATNSMNGMMGMMGHMHGVDDVPALKQVQQAAKPLAIPPMQKGTVDENGVRHLEVTAQEGKTAIKDGALTDTYGYNGSVLGTTLYMKHGEKVAIKLKNELPEKTTYHWHGMVVRSDVDGGPHYPIAANGGTGEVEFTVDQSANTAWYHPHAMGLTASQVYKGLAGFIYVDDNKEGALNLPHTYGVDDIPVAIQERNFTADNQWDYEKDYNADGVYGDTLVVNGTINPYFDVKTNMVRLRLLNGSNARTYTLQLSDMSPMMQVAGDGGILPWPVPKQSITIAPGERVEVLVDFSKYKDALPSLVTTNGTNGTANVLNFKRGADTLTAEAKVNTDMAAWNYNNMNASDDLTKPADKSIVMSGMAQNVMINGKKFDMGRIDFTSKLGSTEIWDVSNADPGMMGMMHPFHVHGVQFEVLSRNGRPVDAAEKGLKDTIQVDPGEHVRIRLHFTKPGVFMVHCHILEHEENGMMLQLEVK</sequence>
<comment type="similarity">
    <text evidence="1">Belongs to the multicopper oxidase family.</text>
</comment>
<dbReference type="SUPFAM" id="SSF49503">
    <property type="entry name" value="Cupredoxins"/>
    <property type="match status" value="3"/>
</dbReference>
<gene>
    <name evidence="7" type="primary">mco</name>
    <name evidence="7" type="ORF">VRLFYP33_01983</name>
</gene>
<evidence type="ECO:0000313" key="7">
    <source>
        <dbReference type="EMBL" id="VYU41504.1"/>
    </source>
</evidence>
<dbReference type="PANTHER" id="PTHR48267">
    <property type="entry name" value="CUPREDOXIN SUPERFAMILY PROTEIN"/>
    <property type="match status" value="1"/>
</dbReference>
<dbReference type="InterPro" id="IPR008972">
    <property type="entry name" value="Cupredoxin"/>
</dbReference>
<protein>
    <submittedName>
        <fullName evidence="7">Multicopper oxidase mco</fullName>
        <ecNumber evidence="7">1.-.-.-</ecNumber>
    </submittedName>
</protein>
<dbReference type="Pfam" id="PF07732">
    <property type="entry name" value="Cu-oxidase_3"/>
    <property type="match status" value="1"/>
</dbReference>
<evidence type="ECO:0000256" key="3">
    <source>
        <dbReference type="ARBA" id="ARBA00023002"/>
    </source>
</evidence>
<dbReference type="CDD" id="cd13890">
    <property type="entry name" value="CuRO_3_CueO_FtsP"/>
    <property type="match status" value="1"/>
</dbReference>
<accession>A0A6N3ENW9</accession>
<evidence type="ECO:0000256" key="2">
    <source>
        <dbReference type="ARBA" id="ARBA00022723"/>
    </source>
</evidence>
<dbReference type="InterPro" id="IPR011706">
    <property type="entry name" value="Cu-oxidase_C"/>
</dbReference>
<keyword evidence="3 7" id="KW-0560">Oxidoreductase</keyword>
<feature type="domain" description="Plastocyanin-like" evidence="6">
    <location>
        <begin position="163"/>
        <end position="278"/>
    </location>
</feature>
<dbReference type="InterPro" id="IPR002355">
    <property type="entry name" value="Cu_oxidase_Cu_BS"/>
</dbReference>
<dbReference type="GO" id="GO:0005507">
    <property type="term" value="F:copper ion binding"/>
    <property type="evidence" value="ECO:0007669"/>
    <property type="project" value="InterPro"/>
</dbReference>
<dbReference type="GO" id="GO:0016491">
    <property type="term" value="F:oxidoreductase activity"/>
    <property type="evidence" value="ECO:0007669"/>
    <property type="project" value="UniProtKB-KW"/>
</dbReference>
<evidence type="ECO:0000256" key="1">
    <source>
        <dbReference type="ARBA" id="ARBA00010609"/>
    </source>
</evidence>
<evidence type="ECO:0000256" key="4">
    <source>
        <dbReference type="SAM" id="SignalP"/>
    </source>
</evidence>
<evidence type="ECO:0000259" key="6">
    <source>
        <dbReference type="Pfam" id="PF07732"/>
    </source>
</evidence>
<name>A0A6N3ENW9_9FIRM</name>
<keyword evidence="2" id="KW-0479">Metal-binding</keyword>
<dbReference type="PROSITE" id="PS00080">
    <property type="entry name" value="MULTICOPPER_OXIDASE2"/>
    <property type="match status" value="1"/>
</dbReference>
<dbReference type="AlphaFoldDB" id="A0A6N3ENW9"/>
<feature type="domain" description="Plastocyanin-like" evidence="5">
    <location>
        <begin position="460"/>
        <end position="579"/>
    </location>
</feature>
<feature type="signal peptide" evidence="4">
    <location>
        <begin position="1"/>
        <end position="26"/>
    </location>
</feature>
<evidence type="ECO:0000259" key="5">
    <source>
        <dbReference type="Pfam" id="PF07731"/>
    </source>
</evidence>
<dbReference type="InterPro" id="IPR045087">
    <property type="entry name" value="Cu-oxidase_fam"/>
</dbReference>
<dbReference type="RefSeq" id="WP_021840360.1">
    <property type="nucleotide sequence ID" value="NZ_CACRUX010000080.1"/>
</dbReference>
<dbReference type="PANTHER" id="PTHR48267:SF1">
    <property type="entry name" value="BILIRUBIN OXIDASE"/>
    <property type="match status" value="1"/>
</dbReference>
<dbReference type="EC" id="1.-.-.-" evidence="7"/>
<reference evidence="7" key="1">
    <citation type="submission" date="2019-11" db="EMBL/GenBank/DDBJ databases">
        <authorList>
            <person name="Feng L."/>
        </authorList>
    </citation>
    <scope>NUCLEOTIDE SEQUENCE</scope>
    <source>
        <strain evidence="7">VrattiLFYP33</strain>
    </source>
</reference>
<dbReference type="EMBL" id="CACRUX010000080">
    <property type="protein sequence ID" value="VYU41504.1"/>
    <property type="molecule type" value="Genomic_DNA"/>
</dbReference>
<keyword evidence="4" id="KW-0732">Signal</keyword>
<organism evidence="7">
    <name type="scientific">Veillonella ratti</name>
    <dbReference type="NCBI Taxonomy" id="103892"/>
    <lineage>
        <taxon>Bacteria</taxon>
        <taxon>Bacillati</taxon>
        <taxon>Bacillota</taxon>
        <taxon>Negativicutes</taxon>
        <taxon>Veillonellales</taxon>
        <taxon>Veillonellaceae</taxon>
        <taxon>Veillonella</taxon>
    </lineage>
</organism>
<dbReference type="InterPro" id="IPR011707">
    <property type="entry name" value="Cu-oxidase-like_N"/>
</dbReference>
<feature type="chain" id="PRO_5026899405" evidence="4">
    <location>
        <begin position="27"/>
        <end position="579"/>
    </location>
</feature>